<dbReference type="PIRSF" id="PIRSF006060">
    <property type="entry name" value="AA_transporter"/>
    <property type="match status" value="1"/>
</dbReference>
<dbReference type="EMBL" id="KN837203">
    <property type="protein sequence ID" value="KIJ34178.1"/>
    <property type="molecule type" value="Genomic_DNA"/>
</dbReference>
<sequence>MSLNADQDIPQKEKFGSSEDGTNTKELEAYRSGGINLKRAMENRHIQLIAIGGVIGTGLFLRTAQTLATGGPGGLLIGYTAFATVCISVMLSLGELITLLPVPGGHITLAGRFVDPALSFALGWNYWYFGGITLPGEIAAGAVVINFWNTTINSAVWVTISLVIVIFINFMGPRIYGECEFWFASIKIVTIIGLLILGLVIDLGGAPDHDRRGFRYWHDPGPFTQFLGIDGAKGRFLAFWSSLIQAGYSFVGTEIVSLASAETRNPVKNLPAAIRGVWIRIVIFYVLGAFIIGIIVPSNNPDLVSNTGTAASSAFVVAIRIAGIKALPSIINACILTSAWSAASSDLYISSRALHSLATNGHAPRVFARTNKYGTPYMAVGVTSLLGLLAYMAVSAGASTVFGWFANLTTMCGVINWVVICITAIRFRKGLAAQGLSVESLPYRTRFQPYAAYYGLFWSVVIMLFANWQVFLKGQWNKASFVTNYFGLPFFFVLYLGFKFIYKTRIVRAHEMDFFTFASQALKL</sequence>
<feature type="transmembrane region" description="Helical" evidence="8">
    <location>
        <begin position="45"/>
        <end position="61"/>
    </location>
</feature>
<evidence type="ECO:0000256" key="3">
    <source>
        <dbReference type="ARBA" id="ARBA00022692"/>
    </source>
</evidence>
<dbReference type="GO" id="GO:0015171">
    <property type="term" value="F:amino acid transmembrane transporter activity"/>
    <property type="evidence" value="ECO:0007669"/>
    <property type="project" value="TreeGrafter"/>
</dbReference>
<evidence type="ECO:0000259" key="9">
    <source>
        <dbReference type="Pfam" id="PF00324"/>
    </source>
</evidence>
<protein>
    <recommendedName>
        <fullName evidence="9">Amino acid permease/ SLC12A domain-containing protein</fullName>
    </recommendedName>
</protein>
<dbReference type="AlphaFoldDB" id="A0A0C9TUZ5"/>
<organism evidence="10 11">
    <name type="scientific">Sphaerobolus stellatus (strain SS14)</name>
    <dbReference type="NCBI Taxonomy" id="990650"/>
    <lineage>
        <taxon>Eukaryota</taxon>
        <taxon>Fungi</taxon>
        <taxon>Dikarya</taxon>
        <taxon>Basidiomycota</taxon>
        <taxon>Agaricomycotina</taxon>
        <taxon>Agaricomycetes</taxon>
        <taxon>Phallomycetidae</taxon>
        <taxon>Geastrales</taxon>
        <taxon>Sphaerobolaceae</taxon>
        <taxon>Sphaerobolus</taxon>
    </lineage>
</organism>
<dbReference type="PANTHER" id="PTHR43341:SF20">
    <property type="entry name" value="AAT FAMILY AMINO ACID TRANSPORTER"/>
    <property type="match status" value="1"/>
</dbReference>
<feature type="transmembrane region" description="Helical" evidence="8">
    <location>
        <begin position="155"/>
        <end position="176"/>
    </location>
</feature>
<feature type="region of interest" description="Disordered" evidence="7">
    <location>
        <begin position="1"/>
        <end position="23"/>
    </location>
</feature>
<feature type="transmembrane region" description="Helical" evidence="8">
    <location>
        <begin position="73"/>
        <end position="93"/>
    </location>
</feature>
<keyword evidence="2" id="KW-0813">Transport</keyword>
<evidence type="ECO:0000256" key="8">
    <source>
        <dbReference type="SAM" id="Phobius"/>
    </source>
</evidence>
<keyword evidence="4" id="KW-0029">Amino-acid transport</keyword>
<dbReference type="InterPro" id="IPR004840">
    <property type="entry name" value="Amino_acid_permease_CS"/>
</dbReference>
<feature type="transmembrane region" description="Helical" evidence="8">
    <location>
        <begin position="126"/>
        <end position="148"/>
    </location>
</feature>
<comment type="subcellular location">
    <subcellularLocation>
        <location evidence="1">Membrane</location>
        <topology evidence="1">Multi-pass membrane protein</topology>
    </subcellularLocation>
</comment>
<feature type="transmembrane region" description="Helical" evidence="8">
    <location>
        <begin position="482"/>
        <end position="502"/>
    </location>
</feature>
<evidence type="ECO:0000256" key="6">
    <source>
        <dbReference type="ARBA" id="ARBA00023136"/>
    </source>
</evidence>
<gene>
    <name evidence="10" type="ORF">M422DRAFT_35224</name>
</gene>
<keyword evidence="11" id="KW-1185">Reference proteome</keyword>
<dbReference type="Pfam" id="PF00324">
    <property type="entry name" value="AA_permease"/>
    <property type="match status" value="1"/>
</dbReference>
<dbReference type="InterPro" id="IPR050524">
    <property type="entry name" value="APC_YAT"/>
</dbReference>
<dbReference type="GO" id="GO:0016020">
    <property type="term" value="C:membrane"/>
    <property type="evidence" value="ECO:0007669"/>
    <property type="project" value="UniProtKB-SubCell"/>
</dbReference>
<keyword evidence="5 8" id="KW-1133">Transmembrane helix</keyword>
<dbReference type="Gene3D" id="1.20.1740.10">
    <property type="entry name" value="Amino acid/polyamine transporter I"/>
    <property type="match status" value="1"/>
</dbReference>
<evidence type="ECO:0000256" key="1">
    <source>
        <dbReference type="ARBA" id="ARBA00004141"/>
    </source>
</evidence>
<feature type="domain" description="Amino acid permease/ SLC12A" evidence="9">
    <location>
        <begin position="45"/>
        <end position="508"/>
    </location>
</feature>
<keyword evidence="3 8" id="KW-0812">Transmembrane</keyword>
<dbReference type="FunFam" id="1.20.1740.10:FF:000006">
    <property type="entry name" value="General amino acid permease"/>
    <property type="match status" value="1"/>
</dbReference>
<evidence type="ECO:0000256" key="7">
    <source>
        <dbReference type="SAM" id="MobiDB-lite"/>
    </source>
</evidence>
<feature type="transmembrane region" description="Helical" evidence="8">
    <location>
        <begin position="182"/>
        <end position="205"/>
    </location>
</feature>
<evidence type="ECO:0000313" key="11">
    <source>
        <dbReference type="Proteomes" id="UP000054279"/>
    </source>
</evidence>
<evidence type="ECO:0000256" key="4">
    <source>
        <dbReference type="ARBA" id="ARBA00022970"/>
    </source>
</evidence>
<feature type="transmembrane region" description="Helical" evidence="8">
    <location>
        <begin position="451"/>
        <end position="470"/>
    </location>
</feature>
<evidence type="ECO:0000313" key="10">
    <source>
        <dbReference type="EMBL" id="KIJ34178.1"/>
    </source>
</evidence>
<dbReference type="Proteomes" id="UP000054279">
    <property type="component" value="Unassembled WGS sequence"/>
</dbReference>
<dbReference type="OrthoDB" id="10062876at2759"/>
<dbReference type="InterPro" id="IPR004841">
    <property type="entry name" value="AA-permease/SLC12A_dom"/>
</dbReference>
<reference evidence="10 11" key="1">
    <citation type="submission" date="2014-06" db="EMBL/GenBank/DDBJ databases">
        <title>Evolutionary Origins and Diversification of the Mycorrhizal Mutualists.</title>
        <authorList>
            <consortium name="DOE Joint Genome Institute"/>
            <consortium name="Mycorrhizal Genomics Consortium"/>
            <person name="Kohler A."/>
            <person name="Kuo A."/>
            <person name="Nagy L.G."/>
            <person name="Floudas D."/>
            <person name="Copeland A."/>
            <person name="Barry K.W."/>
            <person name="Cichocki N."/>
            <person name="Veneault-Fourrey C."/>
            <person name="LaButti K."/>
            <person name="Lindquist E.A."/>
            <person name="Lipzen A."/>
            <person name="Lundell T."/>
            <person name="Morin E."/>
            <person name="Murat C."/>
            <person name="Riley R."/>
            <person name="Ohm R."/>
            <person name="Sun H."/>
            <person name="Tunlid A."/>
            <person name="Henrissat B."/>
            <person name="Grigoriev I.V."/>
            <person name="Hibbett D.S."/>
            <person name="Martin F."/>
        </authorList>
    </citation>
    <scope>NUCLEOTIDE SEQUENCE [LARGE SCALE GENOMIC DNA]</scope>
    <source>
        <strain evidence="10 11">SS14</strain>
    </source>
</reference>
<feature type="transmembrane region" description="Helical" evidence="8">
    <location>
        <begin position="404"/>
        <end position="425"/>
    </location>
</feature>
<dbReference type="HOGENOM" id="CLU_007946_12_1_1"/>
<feature type="compositionally biased region" description="Basic and acidic residues" evidence="7">
    <location>
        <begin position="9"/>
        <end position="23"/>
    </location>
</feature>
<accession>A0A0C9TUZ5</accession>
<dbReference type="PROSITE" id="PS00218">
    <property type="entry name" value="AMINO_ACID_PERMEASE_1"/>
    <property type="match status" value="1"/>
</dbReference>
<evidence type="ECO:0000256" key="2">
    <source>
        <dbReference type="ARBA" id="ARBA00022448"/>
    </source>
</evidence>
<proteinExistence type="predicted"/>
<name>A0A0C9TUZ5_SPHS4</name>
<keyword evidence="6 8" id="KW-0472">Membrane</keyword>
<feature type="transmembrane region" description="Helical" evidence="8">
    <location>
        <begin position="277"/>
        <end position="297"/>
    </location>
</feature>
<dbReference type="PANTHER" id="PTHR43341">
    <property type="entry name" value="AMINO ACID PERMEASE"/>
    <property type="match status" value="1"/>
</dbReference>
<evidence type="ECO:0000256" key="5">
    <source>
        <dbReference type="ARBA" id="ARBA00022989"/>
    </source>
</evidence>
<feature type="transmembrane region" description="Helical" evidence="8">
    <location>
        <begin position="377"/>
        <end position="398"/>
    </location>
</feature>